<keyword evidence="4" id="KW-0808">Transferase</keyword>
<dbReference type="Proteomes" id="UP000198157">
    <property type="component" value="Unassembled WGS sequence"/>
</dbReference>
<dbReference type="GO" id="GO:0009103">
    <property type="term" value="P:lipopolysaccharide biosynthetic process"/>
    <property type="evidence" value="ECO:0007669"/>
    <property type="project" value="TreeGrafter"/>
</dbReference>
<accession>A0A246HJ94</accession>
<dbReference type="Pfam" id="PF01757">
    <property type="entry name" value="Acyl_transf_3"/>
    <property type="match status" value="1"/>
</dbReference>
<feature type="domain" description="SGNH" evidence="3">
    <location>
        <begin position="438"/>
        <end position="679"/>
    </location>
</feature>
<feature type="transmembrane region" description="Helical" evidence="1">
    <location>
        <begin position="143"/>
        <end position="163"/>
    </location>
</feature>
<comment type="caution">
    <text evidence="4">The sequence shown here is derived from an EMBL/GenBank/DDBJ whole genome shotgun (WGS) entry which is preliminary data.</text>
</comment>
<keyword evidence="1" id="KW-0812">Transmembrane</keyword>
<feature type="transmembrane region" description="Helical" evidence="1">
    <location>
        <begin position="42"/>
        <end position="66"/>
    </location>
</feature>
<organism evidence="4 5">
    <name type="scientific">Stenotrophomonas maltophilia</name>
    <name type="common">Pseudomonas maltophilia</name>
    <name type="synonym">Xanthomonas maltophilia</name>
    <dbReference type="NCBI Taxonomy" id="40324"/>
    <lineage>
        <taxon>Bacteria</taxon>
        <taxon>Pseudomonadati</taxon>
        <taxon>Pseudomonadota</taxon>
        <taxon>Gammaproteobacteria</taxon>
        <taxon>Lysobacterales</taxon>
        <taxon>Lysobacteraceae</taxon>
        <taxon>Stenotrophomonas</taxon>
        <taxon>Stenotrophomonas maltophilia group</taxon>
    </lineage>
</organism>
<evidence type="ECO:0000259" key="3">
    <source>
        <dbReference type="Pfam" id="PF19040"/>
    </source>
</evidence>
<feature type="transmembrane region" description="Helical" evidence="1">
    <location>
        <begin position="239"/>
        <end position="258"/>
    </location>
</feature>
<dbReference type="InterPro" id="IPR050879">
    <property type="entry name" value="Acyltransferase_3"/>
</dbReference>
<reference evidence="4 5" key="1">
    <citation type="submission" date="2017-06" db="EMBL/GenBank/DDBJ databases">
        <authorList>
            <person name="Kim H.J."/>
            <person name="Triplett B.A."/>
        </authorList>
    </citation>
    <scope>NUCLEOTIDE SEQUENCE [LARGE SCALE GENOMIC DNA]</scope>
    <source>
        <strain evidence="4 5">13146</strain>
    </source>
</reference>
<feature type="domain" description="Acyltransferase 3" evidence="2">
    <location>
        <begin position="12"/>
        <end position="346"/>
    </location>
</feature>
<feature type="transmembrane region" description="Helical" evidence="1">
    <location>
        <begin position="324"/>
        <end position="347"/>
    </location>
</feature>
<dbReference type="OrthoDB" id="9767863at2"/>
<feature type="transmembrane region" description="Helical" evidence="1">
    <location>
        <begin position="78"/>
        <end position="97"/>
    </location>
</feature>
<dbReference type="InterPro" id="IPR002656">
    <property type="entry name" value="Acyl_transf_3_dom"/>
</dbReference>
<dbReference type="Pfam" id="PF19040">
    <property type="entry name" value="SGNH"/>
    <property type="match status" value="1"/>
</dbReference>
<dbReference type="GO" id="GO:0016747">
    <property type="term" value="F:acyltransferase activity, transferring groups other than amino-acyl groups"/>
    <property type="evidence" value="ECO:0007669"/>
    <property type="project" value="InterPro"/>
</dbReference>
<proteinExistence type="predicted"/>
<evidence type="ECO:0000313" key="4">
    <source>
        <dbReference type="EMBL" id="OWQ51106.1"/>
    </source>
</evidence>
<sequence length="694" mass="75891">MQERSPGYFPHIDGLRAIAVLAVILYHLKASWLPGGFTGVDVFFVISGFVVSASVDRLPAVGGWAGLARFYARRMRRIAPALVVCLLATAMLSALLIPESWLSETSDKTGRMAFFGLSNWVLASTGNDYFSPRTEFNPYTHTWSLGVEEQFYLLFPLLFLAWARGTRGRWVSLGLFGVATLASLGYAVFRARQGGHEIDAFYLTTTRFWQLGAGVLLFQVLSLSGRFTPPPVPPRGISWRSPLLLLSLVALGYGLWAARPGHSPWMDGLWPVLGTLGLLGLLQRSPGGWIGRALATTPMVTIGRLSYSLYLWHWPVFVLFRWTVGLETVATGGAALLCVALLSWLSWRWVEQPLRHGARWRVSNARWVAAGLGVLVLGAGLQSALVKTQQYTSLSVVSRAPLDWYPYAKGLKKEIPDCRVRVSNVPVLGGQARLYERGECPGRTASTRQLFVAGDSHALAYHEMLQRLAVLDGAPIRLYGSGGCALVGLRAWQGPNPACEAYARNVLEDIQARARPGDVVLLAGLRLPRLSEQYALFDVAQVRADHLSETANAGRTAEIAQWVEQLTPLADRGVHIVLEAPKPVLPAPPYRCSDAFNRHNPICANGMTVPRSEIEALRAPVLAGLRQVAAGLPGASIWDPMPLLCPGEQCLPTREGKPLFFDGDHLSGYGNRLLLPDFQAQLERLETTAPAAVP</sequence>
<protein>
    <submittedName>
        <fullName evidence="4">Acyltransferase</fullName>
    </submittedName>
</protein>
<feature type="transmembrane region" description="Helical" evidence="1">
    <location>
        <begin position="12"/>
        <end position="30"/>
    </location>
</feature>
<dbReference type="EMBL" id="NIVS01000043">
    <property type="protein sequence ID" value="OWQ51106.1"/>
    <property type="molecule type" value="Genomic_DNA"/>
</dbReference>
<feature type="transmembrane region" description="Helical" evidence="1">
    <location>
        <begin position="367"/>
        <end position="385"/>
    </location>
</feature>
<dbReference type="PANTHER" id="PTHR23028">
    <property type="entry name" value="ACETYLTRANSFERASE"/>
    <property type="match status" value="1"/>
</dbReference>
<feature type="transmembrane region" description="Helical" evidence="1">
    <location>
        <begin position="264"/>
        <end position="282"/>
    </location>
</feature>
<evidence type="ECO:0000313" key="5">
    <source>
        <dbReference type="Proteomes" id="UP000198157"/>
    </source>
</evidence>
<keyword evidence="4" id="KW-0012">Acyltransferase</keyword>
<keyword evidence="1" id="KW-1133">Transmembrane helix</keyword>
<dbReference type="PANTHER" id="PTHR23028:SF53">
    <property type="entry name" value="ACYL_TRANSF_3 DOMAIN-CONTAINING PROTEIN"/>
    <property type="match status" value="1"/>
</dbReference>
<evidence type="ECO:0000256" key="1">
    <source>
        <dbReference type="SAM" id="Phobius"/>
    </source>
</evidence>
<dbReference type="GO" id="GO:0016020">
    <property type="term" value="C:membrane"/>
    <property type="evidence" value="ECO:0007669"/>
    <property type="project" value="TreeGrafter"/>
</dbReference>
<feature type="transmembrane region" description="Helical" evidence="1">
    <location>
        <begin position="170"/>
        <end position="189"/>
    </location>
</feature>
<gene>
    <name evidence="4" type="ORF">CEE60_15400</name>
</gene>
<name>A0A246HJ94_STEMA</name>
<dbReference type="AlphaFoldDB" id="A0A246HJ94"/>
<evidence type="ECO:0000259" key="2">
    <source>
        <dbReference type="Pfam" id="PF01757"/>
    </source>
</evidence>
<dbReference type="InterPro" id="IPR043968">
    <property type="entry name" value="SGNH"/>
</dbReference>
<keyword evidence="1" id="KW-0472">Membrane</keyword>
<feature type="transmembrane region" description="Helical" evidence="1">
    <location>
        <begin position="209"/>
        <end position="227"/>
    </location>
</feature>